<feature type="compositionally biased region" description="Basic and acidic residues" evidence="1">
    <location>
        <begin position="720"/>
        <end position="730"/>
    </location>
</feature>
<feature type="compositionally biased region" description="Polar residues" evidence="1">
    <location>
        <begin position="810"/>
        <end position="823"/>
    </location>
</feature>
<dbReference type="CDD" id="cd06257">
    <property type="entry name" value="DnaJ"/>
    <property type="match status" value="1"/>
</dbReference>
<feature type="domain" description="J" evidence="2">
    <location>
        <begin position="18"/>
        <end position="87"/>
    </location>
</feature>
<proteinExistence type="predicted"/>
<dbReference type="InterPro" id="IPR001623">
    <property type="entry name" value="DnaJ_domain"/>
</dbReference>
<dbReference type="EMBL" id="KL367528">
    <property type="protein sequence ID" value="KFD66060.1"/>
    <property type="molecule type" value="Genomic_DNA"/>
</dbReference>
<feature type="compositionally biased region" description="Basic and acidic residues" evidence="1">
    <location>
        <begin position="659"/>
        <end position="668"/>
    </location>
</feature>
<evidence type="ECO:0000313" key="3">
    <source>
        <dbReference type="EMBL" id="KFD66060.1"/>
    </source>
</evidence>
<feature type="compositionally biased region" description="Basic residues" evidence="1">
    <location>
        <begin position="862"/>
        <end position="876"/>
    </location>
</feature>
<dbReference type="PROSITE" id="PS50076">
    <property type="entry name" value="DNAJ_2"/>
    <property type="match status" value="1"/>
</dbReference>
<gene>
    <name evidence="3" type="ORF">M514_21736</name>
</gene>
<accession>A0A085N9B4</accession>
<feature type="compositionally biased region" description="Basic residues" evidence="1">
    <location>
        <begin position="798"/>
        <end position="809"/>
    </location>
</feature>
<reference evidence="3" key="1">
    <citation type="journal article" date="2014" name="Nat. Genet.">
        <title>Genome and transcriptome of the porcine whipworm Trichuris suis.</title>
        <authorList>
            <person name="Jex A.R."/>
            <person name="Nejsum P."/>
            <person name="Schwarz E.M."/>
            <person name="Hu L."/>
            <person name="Young N.D."/>
            <person name="Hall R.S."/>
            <person name="Korhonen P.K."/>
            <person name="Liao S."/>
            <person name="Thamsborg S."/>
            <person name="Xia J."/>
            <person name="Xu P."/>
            <person name="Wang S."/>
            <person name="Scheerlinck J.P."/>
            <person name="Hofmann A."/>
            <person name="Sternberg P.W."/>
            <person name="Wang J."/>
            <person name="Gasser R.B."/>
        </authorList>
    </citation>
    <scope>NUCLEOTIDE SEQUENCE [LARGE SCALE GENOMIC DNA]</scope>
    <source>
        <strain evidence="3">DCEP-RM93F</strain>
    </source>
</reference>
<evidence type="ECO:0000259" key="2">
    <source>
        <dbReference type="PROSITE" id="PS50076"/>
    </source>
</evidence>
<dbReference type="InterPro" id="IPR052594">
    <property type="entry name" value="J_domain-containing_protein"/>
</dbReference>
<dbReference type="GO" id="GO:0005634">
    <property type="term" value="C:nucleus"/>
    <property type="evidence" value="ECO:0007669"/>
    <property type="project" value="TreeGrafter"/>
</dbReference>
<evidence type="ECO:0000256" key="1">
    <source>
        <dbReference type="SAM" id="MobiDB-lite"/>
    </source>
</evidence>
<dbReference type="InterPro" id="IPR036869">
    <property type="entry name" value="J_dom_sf"/>
</dbReference>
<dbReference type="InterPro" id="IPR018253">
    <property type="entry name" value="DnaJ_domain_CS"/>
</dbReference>
<dbReference type="PROSITE" id="PS00636">
    <property type="entry name" value="DNAJ_1"/>
    <property type="match status" value="1"/>
</dbReference>
<dbReference type="GO" id="GO:0005737">
    <property type="term" value="C:cytoplasm"/>
    <property type="evidence" value="ECO:0007669"/>
    <property type="project" value="TreeGrafter"/>
</dbReference>
<dbReference type="SUPFAM" id="SSF46565">
    <property type="entry name" value="Chaperone J-domain"/>
    <property type="match status" value="1"/>
</dbReference>
<dbReference type="AlphaFoldDB" id="A0A085N9B4"/>
<name>A0A085N9B4_9BILA</name>
<dbReference type="Pfam" id="PF23302">
    <property type="entry name" value="HTH_DNAJC9"/>
    <property type="match status" value="1"/>
</dbReference>
<dbReference type="Pfam" id="PF00226">
    <property type="entry name" value="DnaJ"/>
    <property type="match status" value="1"/>
</dbReference>
<dbReference type="Pfam" id="PF03184">
    <property type="entry name" value="DDE_1"/>
    <property type="match status" value="1"/>
</dbReference>
<protein>
    <recommendedName>
        <fullName evidence="2">J domain-containing protein</fullName>
    </recommendedName>
</protein>
<feature type="region of interest" description="Disordered" evidence="1">
    <location>
        <begin position="704"/>
        <end position="876"/>
    </location>
</feature>
<dbReference type="GO" id="GO:0031072">
    <property type="term" value="F:heat shock protein binding"/>
    <property type="evidence" value="ECO:0007669"/>
    <property type="project" value="TreeGrafter"/>
</dbReference>
<feature type="compositionally biased region" description="Basic and acidic residues" evidence="1">
    <location>
        <begin position="771"/>
        <end position="783"/>
    </location>
</feature>
<dbReference type="GO" id="GO:0003676">
    <property type="term" value="F:nucleic acid binding"/>
    <property type="evidence" value="ECO:0007669"/>
    <property type="project" value="InterPro"/>
</dbReference>
<dbReference type="PANTHER" id="PTHR44144:SF1">
    <property type="entry name" value="DNAJ HOMOLOG SUBFAMILY C MEMBER 9"/>
    <property type="match status" value="1"/>
</dbReference>
<feature type="compositionally biased region" description="Basic and acidic residues" evidence="1">
    <location>
        <begin position="834"/>
        <end position="853"/>
    </location>
</feature>
<dbReference type="InterPro" id="IPR004875">
    <property type="entry name" value="DDE_SF_endonuclease_dom"/>
</dbReference>
<organism evidence="3">
    <name type="scientific">Trichuris suis</name>
    <name type="common">pig whipworm</name>
    <dbReference type="NCBI Taxonomy" id="68888"/>
    <lineage>
        <taxon>Eukaryota</taxon>
        <taxon>Metazoa</taxon>
        <taxon>Ecdysozoa</taxon>
        <taxon>Nematoda</taxon>
        <taxon>Enoplea</taxon>
        <taxon>Dorylaimia</taxon>
        <taxon>Trichinellida</taxon>
        <taxon>Trichuridae</taxon>
        <taxon>Trichuris</taxon>
    </lineage>
</organism>
<dbReference type="PANTHER" id="PTHR44144">
    <property type="entry name" value="DNAJ HOMOLOG SUBFAMILY C MEMBER 9"/>
    <property type="match status" value="1"/>
</dbReference>
<feature type="compositionally biased region" description="Basic and acidic residues" evidence="1">
    <location>
        <begin position="620"/>
        <end position="649"/>
    </location>
</feature>
<sequence length="876" mass="101209">MASSSFEEECKRYFGSSCLYAVLGLEKSKNLTAKQVRQAYYNAVLAHHPDRCEGISKSEATEKFQLVSKAFAVLGNDEKRDMYFRTGRVDENDFCEEKCWIKYWRCFYKEVADSMLKPFAVVYRGTYFSNDCSIATSCESSSFCASRLHLKAAAAMFPTDLKKIIGDRTYRPKQAFNYDETALFWKKPNRAYIRKSAKRGPGFKAFEDRVTLVLCGSAAGRMIKPRVIYGAKNPRAINNKNKKHLPVFWQHNRNAWMAALLLTEWSHQCFIPEVKKYMQEQGLPFKVLLVVDNAPSYPDSIAHKNENVKVVFLPADTTSLLQPFDQAVTRIKATYTRLAFVIRAATDTNPDQSILDCWKSFAIADAIITFIKLAIDEPTPETVNIGWNKLWSEAANEFQEFEGTAAQLKAIVRTAKEISGEGLADILEEEVNELIKGNEEELTNEELDEVLISSAEEDEENQPEQASFPCNVQVIPYCSNEEALDVKKAYVKYKGDMNCIMESLIMSEIEDEPRYRRIINGLIEAGEVELYDDYANEPAEKATARREKASRYWARECKELQKRCAVDNPGTNFTSLPELFNARQREFDSGIFDVLLEKYRQTEQRKEVSERPTSSKAKWKSVDQPKLVKQESEKGVKIEASEVKRDSKRSTKKRRPYKASKEKERSRPEEDEQKNYARTIIRTRYRERITRQELEEQRNLQLRNKEKVTVQNNGLNGAGEHTERKREKRDNKRRKKSENKEDTPANRQTRSRAVRKSRKMGQKRVAKRKKESTDRQRSSRKTELQNGNYESQDEGKKMKLTISKKRGTKNARTSIQPTCSTSTSRKKRGQSMRITDEDVNDRSKHSSKFEKASGSKVNAGSRRSKRKRRRSRRWQT</sequence>
<dbReference type="SMART" id="SM00271">
    <property type="entry name" value="DnaJ"/>
    <property type="match status" value="1"/>
</dbReference>
<dbReference type="Gene3D" id="1.10.287.110">
    <property type="entry name" value="DnaJ domain"/>
    <property type="match status" value="1"/>
</dbReference>
<dbReference type="Proteomes" id="UP000030758">
    <property type="component" value="Unassembled WGS sequence"/>
</dbReference>
<feature type="compositionally biased region" description="Basic residues" evidence="1">
    <location>
        <begin position="749"/>
        <end position="770"/>
    </location>
</feature>
<feature type="region of interest" description="Disordered" evidence="1">
    <location>
        <begin position="603"/>
        <end position="675"/>
    </location>
</feature>
<dbReference type="InterPro" id="IPR056453">
    <property type="entry name" value="HTH_DNAJC9"/>
</dbReference>